<dbReference type="EMBL" id="BX284602">
    <property type="protein sequence ID" value="CCD69338.2"/>
    <property type="molecule type" value="Genomic_DNA"/>
</dbReference>
<name>Q4W4Z7_CAEEL</name>
<dbReference type="UCSC" id="T24E12.12">
    <property type="organism name" value="c. elegans"/>
</dbReference>
<dbReference type="AGR" id="WB:WBGene00044380"/>
<proteinExistence type="predicted"/>
<dbReference type="InParanoid" id="Q4W4Z7"/>
<accession>Q4W4Z7</accession>
<evidence type="ECO:0000313" key="1">
    <source>
        <dbReference type="EMBL" id="CCD69338.2"/>
    </source>
</evidence>
<dbReference type="RefSeq" id="NP_001022360.2">
    <property type="nucleotide sequence ID" value="NM_001027189.2"/>
</dbReference>
<reference evidence="1 2" key="1">
    <citation type="journal article" date="1998" name="Science">
        <title>Genome sequence of the nematode C. elegans: a platform for investigating biology.</title>
        <authorList>
            <consortium name="The C. elegans sequencing consortium"/>
            <person name="Sulson J.E."/>
            <person name="Waterston R."/>
        </authorList>
    </citation>
    <scope>NUCLEOTIDE SEQUENCE [LARGE SCALE GENOMIC DNA]</scope>
    <source>
        <strain evidence="1 2">Bristol N2</strain>
    </source>
</reference>
<dbReference type="Bgee" id="WBGene00044380">
    <property type="expression patterns" value="Expressed in larva and 2 other cell types or tissues"/>
</dbReference>
<organism evidence="1 2">
    <name type="scientific">Caenorhabditis elegans</name>
    <dbReference type="NCBI Taxonomy" id="6239"/>
    <lineage>
        <taxon>Eukaryota</taxon>
        <taxon>Metazoa</taxon>
        <taxon>Ecdysozoa</taxon>
        <taxon>Nematoda</taxon>
        <taxon>Chromadorea</taxon>
        <taxon>Rhabditida</taxon>
        <taxon>Rhabditina</taxon>
        <taxon>Rhabditomorpha</taxon>
        <taxon>Rhabditoidea</taxon>
        <taxon>Rhabditidae</taxon>
        <taxon>Peloderinae</taxon>
        <taxon>Caenorhabditis</taxon>
    </lineage>
</organism>
<dbReference type="GeneID" id="3565483"/>
<dbReference type="AlphaFoldDB" id="Q4W4Z7"/>
<sequence>MTNPQFHHKFLTIDFLISSNISSLKMLTWEFELMTIYEDDDEDQVPTNVTFEILILKLKMENKRYFMFNRWVDRLAEL</sequence>
<evidence type="ECO:0000313" key="3">
    <source>
        <dbReference type="WormBase" id="T24E12.12"/>
    </source>
</evidence>
<dbReference type="KEGG" id="cel:CELE_T24E12.12"/>
<keyword evidence="2" id="KW-1185">Reference proteome</keyword>
<evidence type="ECO:0000313" key="2">
    <source>
        <dbReference type="Proteomes" id="UP000001940"/>
    </source>
</evidence>
<protein>
    <submittedName>
        <fullName evidence="1">Uncharacterized protein</fullName>
    </submittedName>
</protein>
<dbReference type="CTD" id="3565483"/>
<dbReference type="Proteomes" id="UP000001940">
    <property type="component" value="Chromosome II"/>
</dbReference>
<gene>
    <name evidence="1" type="ORF">CELE_T24E12.12</name>
    <name evidence="1 3" type="ORF">T24E12.12</name>
</gene>
<dbReference type="WormBase" id="T24E12.12">
    <property type="protein sequence ID" value="CE50236"/>
    <property type="gene ID" value="WBGene00044380"/>
</dbReference>
<dbReference type="HOGENOM" id="CLU_3070693_0_0_1"/>
<dbReference type="PaxDb" id="6239-T24E12.12"/>